<evidence type="ECO:0000259" key="1">
    <source>
        <dbReference type="Pfam" id="PF05057"/>
    </source>
</evidence>
<accession>A0ABS5XUC0</accession>
<name>A0ABS5XUC0_9MICO</name>
<dbReference type="SUPFAM" id="SSF53474">
    <property type="entry name" value="alpha/beta-Hydrolases"/>
    <property type="match status" value="1"/>
</dbReference>
<dbReference type="Gene3D" id="3.40.50.1820">
    <property type="entry name" value="alpha/beta hydrolase"/>
    <property type="match status" value="1"/>
</dbReference>
<dbReference type="Pfam" id="PF05057">
    <property type="entry name" value="DUF676"/>
    <property type="match status" value="1"/>
</dbReference>
<protein>
    <submittedName>
        <fullName evidence="2">Alpha/beta hydrolase</fullName>
    </submittedName>
</protein>
<dbReference type="InterPro" id="IPR007751">
    <property type="entry name" value="DUF676_lipase-like"/>
</dbReference>
<keyword evidence="2" id="KW-0378">Hydrolase</keyword>
<evidence type="ECO:0000313" key="3">
    <source>
        <dbReference type="Proteomes" id="UP000740605"/>
    </source>
</evidence>
<feature type="domain" description="DUF676" evidence="1">
    <location>
        <begin position="87"/>
        <end position="158"/>
    </location>
</feature>
<dbReference type="RefSeq" id="WP_215487379.1">
    <property type="nucleotide sequence ID" value="NZ_BAAAPJ010000002.1"/>
</dbReference>
<evidence type="ECO:0000313" key="2">
    <source>
        <dbReference type="EMBL" id="MBT8798132.1"/>
    </source>
</evidence>
<reference evidence="2 3" key="1">
    <citation type="submission" date="2021-03" db="EMBL/GenBank/DDBJ databases">
        <title>Microbacterium pauli sp. nov., isolated from microfiltered milk.</title>
        <authorList>
            <person name="Bellassi P."/>
            <person name="Fontana A."/>
            <person name="Callegari M.L."/>
            <person name="Lorenzo M."/>
            <person name="Cappa F."/>
        </authorList>
    </citation>
    <scope>NUCLEOTIDE SEQUENCE [LARGE SCALE GENOMIC DNA]</scope>
    <source>
        <strain evidence="2 3">DSM 18909</strain>
    </source>
</reference>
<keyword evidence="3" id="KW-1185">Reference proteome</keyword>
<proteinExistence type="predicted"/>
<dbReference type="Proteomes" id="UP000740605">
    <property type="component" value="Unassembled WGS sequence"/>
</dbReference>
<dbReference type="EMBL" id="JAFLHG010000007">
    <property type="protein sequence ID" value="MBT8798132.1"/>
    <property type="molecule type" value="Genomic_DNA"/>
</dbReference>
<dbReference type="InterPro" id="IPR029058">
    <property type="entry name" value="AB_hydrolase_fold"/>
</dbReference>
<sequence length="309" mass="31778">MRAIVLVSGGAAVTPFTTPSAAADAGMAAGNTMTALRAHLLAAGHTVFTAPARVGAGVVRSDDGWQGFSDVPEVLPAAMTVNSAGRIDDAGTALAAFLAHVTDAYAVDAIDIVAHSMGGLFTRAALGALGAPGAGTRGGSTPPVARLVTLGTPWTGSLLGDVRRGDILLADAHDDTATAAILTQSLAFADQVSQGAADEVSHSFLAGDDGWNAGQRGVLDDIEVTLVGGDRFAAYEEPSRLWPHDGLVATRSALGEEVPAEVLPHRSVHRVDDVHSIFFADRFDLPWERALTWDPRVFDIVDAALGSGA</sequence>
<gene>
    <name evidence="2" type="ORF">J0P97_08615</name>
</gene>
<dbReference type="GO" id="GO:0016787">
    <property type="term" value="F:hydrolase activity"/>
    <property type="evidence" value="ECO:0007669"/>
    <property type="project" value="UniProtKB-KW"/>
</dbReference>
<comment type="caution">
    <text evidence="2">The sequence shown here is derived from an EMBL/GenBank/DDBJ whole genome shotgun (WGS) entry which is preliminary data.</text>
</comment>
<organism evidence="2 3">
    <name type="scientific">Microbacterium flavum</name>
    <dbReference type="NCBI Taxonomy" id="415216"/>
    <lineage>
        <taxon>Bacteria</taxon>
        <taxon>Bacillati</taxon>
        <taxon>Actinomycetota</taxon>
        <taxon>Actinomycetes</taxon>
        <taxon>Micrococcales</taxon>
        <taxon>Microbacteriaceae</taxon>
        <taxon>Microbacterium</taxon>
    </lineage>
</organism>